<dbReference type="PRINTS" id="PR00080">
    <property type="entry name" value="SDRFAMILY"/>
</dbReference>
<comment type="similarity">
    <text evidence="1">Belongs to the short-chain dehydrogenases/reductases (SDR) family.</text>
</comment>
<dbReference type="FunFam" id="3.40.50.720:FF:000084">
    <property type="entry name" value="Short-chain dehydrogenase reductase"/>
    <property type="match status" value="1"/>
</dbReference>
<organism evidence="3">
    <name type="scientific">marine metagenome</name>
    <dbReference type="NCBI Taxonomy" id="408172"/>
    <lineage>
        <taxon>unclassified sequences</taxon>
        <taxon>metagenomes</taxon>
        <taxon>ecological metagenomes</taxon>
    </lineage>
</organism>
<accession>A0A382D3J2</accession>
<dbReference type="GO" id="GO:0016616">
    <property type="term" value="F:oxidoreductase activity, acting on the CH-OH group of donors, NAD or NADP as acceptor"/>
    <property type="evidence" value="ECO:0007669"/>
    <property type="project" value="TreeGrafter"/>
</dbReference>
<protein>
    <recommendedName>
        <fullName evidence="4">Short-chain dehydrogenase/reductase SDR</fullName>
    </recommendedName>
</protein>
<reference evidence="3" key="1">
    <citation type="submission" date="2018-05" db="EMBL/GenBank/DDBJ databases">
        <authorList>
            <person name="Lanie J.A."/>
            <person name="Ng W.-L."/>
            <person name="Kazmierczak K.M."/>
            <person name="Andrzejewski T.M."/>
            <person name="Davidsen T.M."/>
            <person name="Wayne K.J."/>
            <person name="Tettelin H."/>
            <person name="Glass J.I."/>
            <person name="Rusch D."/>
            <person name="Podicherti R."/>
            <person name="Tsui H.-C.T."/>
            <person name="Winkler M.E."/>
        </authorList>
    </citation>
    <scope>NUCLEOTIDE SEQUENCE</scope>
</reference>
<dbReference type="InterPro" id="IPR002347">
    <property type="entry name" value="SDR_fam"/>
</dbReference>
<dbReference type="Gene3D" id="3.40.50.720">
    <property type="entry name" value="NAD(P)-binding Rossmann-like Domain"/>
    <property type="match status" value="1"/>
</dbReference>
<evidence type="ECO:0000313" key="3">
    <source>
        <dbReference type="EMBL" id="SVB32614.1"/>
    </source>
</evidence>
<evidence type="ECO:0000256" key="2">
    <source>
        <dbReference type="ARBA" id="ARBA00023002"/>
    </source>
</evidence>
<dbReference type="Pfam" id="PF13561">
    <property type="entry name" value="adh_short_C2"/>
    <property type="match status" value="1"/>
</dbReference>
<dbReference type="PANTHER" id="PTHR42760:SF133">
    <property type="entry name" value="3-OXOACYL-[ACYL-CARRIER-PROTEIN] REDUCTASE"/>
    <property type="match status" value="1"/>
</dbReference>
<dbReference type="PANTHER" id="PTHR42760">
    <property type="entry name" value="SHORT-CHAIN DEHYDROGENASES/REDUCTASES FAMILY MEMBER"/>
    <property type="match status" value="1"/>
</dbReference>
<gene>
    <name evidence="3" type="ORF">METZ01_LOCUS185468</name>
</gene>
<dbReference type="AlphaFoldDB" id="A0A382D3J2"/>
<evidence type="ECO:0000256" key="1">
    <source>
        <dbReference type="ARBA" id="ARBA00006484"/>
    </source>
</evidence>
<keyword evidence="2" id="KW-0560">Oxidoreductase</keyword>
<dbReference type="SUPFAM" id="SSF51735">
    <property type="entry name" value="NAD(P)-binding Rossmann-fold domains"/>
    <property type="match status" value="1"/>
</dbReference>
<dbReference type="EMBL" id="UINC01037312">
    <property type="protein sequence ID" value="SVB32614.1"/>
    <property type="molecule type" value="Genomic_DNA"/>
</dbReference>
<dbReference type="InterPro" id="IPR036291">
    <property type="entry name" value="NAD(P)-bd_dom_sf"/>
</dbReference>
<evidence type="ECO:0008006" key="4">
    <source>
        <dbReference type="Google" id="ProtNLM"/>
    </source>
</evidence>
<proteinExistence type="inferred from homology"/>
<sequence length="275" mass="29602">MNANSQYDFSSLKGKTAVITGGAGILGKHFSDGLARCGAHVVVVDLIKEESEKLADDLTRRYGQKCIAVLCDASDPISVGSMADEVAGQFGDIHVLHNNAASKSSDLKAFFSPFEEYTLDQWREVTKVNIDGMFLVAQAIGKKMVEQKKGGSIIQTASIYGLLGPDSRIYEGSSYMGQEINTPAVYSASKAAVIGLTKYLATYWADKNIRVNCLTPGGVESGQNDVFKDKYSNRVPLGRMGRPDEMVGALLYLASDASSYVTGQNIIVDGGWSAW</sequence>
<dbReference type="PRINTS" id="PR00081">
    <property type="entry name" value="GDHRDH"/>
</dbReference>
<name>A0A382D3J2_9ZZZZ</name>